<dbReference type="PANTHER" id="PTHR37297">
    <property type="entry name" value="PROTEIN NRDI"/>
    <property type="match status" value="1"/>
</dbReference>
<dbReference type="Proteomes" id="UP000261032">
    <property type="component" value="Unassembled WGS sequence"/>
</dbReference>
<dbReference type="PANTHER" id="PTHR37297:SF1">
    <property type="entry name" value="PROTEIN NRDI"/>
    <property type="match status" value="1"/>
</dbReference>
<evidence type="ECO:0000313" key="1">
    <source>
        <dbReference type="EMBL" id="MDB7083001.1"/>
    </source>
</evidence>
<dbReference type="RefSeq" id="WP_003537582.1">
    <property type="nucleotide sequence ID" value="NZ_AP031443.1"/>
</dbReference>
<dbReference type="GeneID" id="64195589"/>
<reference evidence="2 3" key="1">
    <citation type="submission" date="2018-08" db="EMBL/GenBank/DDBJ databases">
        <title>A genome reference for cultivated species of the human gut microbiota.</title>
        <authorList>
            <person name="Zou Y."/>
            <person name="Xue W."/>
            <person name="Luo G."/>
        </authorList>
    </citation>
    <scope>NUCLEOTIDE SEQUENCE [LARGE SCALE GENOMIC DNA]</scope>
    <source>
        <strain evidence="2 3">OM06-4</strain>
    </source>
</reference>
<dbReference type="EMBL" id="JAQLKE010000005">
    <property type="protein sequence ID" value="MDB7083001.1"/>
    <property type="molecule type" value="Genomic_DNA"/>
</dbReference>
<accession>A0A3E3AH51</accession>
<sequence>MKVVFASRTGNVQSIVDRLSVDALEISSGDEAVSEPFLLITYTDGYGDVPMEVESFLNSNGDHLKGVIVSGDQGYGEAFCKAGDVIAEQYNVPCLYKVENDGTDEDIEEIKKIINNQ</sequence>
<protein>
    <submittedName>
        <fullName evidence="2">Class Ib ribonucleoside-diphosphate reductase assembly flavoprotein NrdI</fullName>
    </submittedName>
</protein>
<dbReference type="EMBL" id="QUSL01000005">
    <property type="protein sequence ID" value="RGD86544.1"/>
    <property type="molecule type" value="Genomic_DNA"/>
</dbReference>
<reference evidence="1" key="2">
    <citation type="submission" date="2023-01" db="EMBL/GenBank/DDBJ databases">
        <title>Human gut microbiome strain richness.</title>
        <authorList>
            <person name="Chen-Liaw A."/>
        </authorList>
    </citation>
    <scope>NUCLEOTIDE SEQUENCE</scope>
    <source>
        <strain evidence="1">1001217st2_G6_1001217B_191108</strain>
    </source>
</reference>
<comment type="caution">
    <text evidence="2">The sequence shown here is derived from an EMBL/GenBank/DDBJ whole genome shotgun (WGS) entry which is preliminary data.</text>
</comment>
<dbReference type="Pfam" id="PF07972">
    <property type="entry name" value="Flavodoxin_NdrI"/>
    <property type="match status" value="1"/>
</dbReference>
<organism evidence="2 3">
    <name type="scientific">Thomasclavelia ramosa</name>
    <dbReference type="NCBI Taxonomy" id="1547"/>
    <lineage>
        <taxon>Bacteria</taxon>
        <taxon>Bacillati</taxon>
        <taxon>Bacillota</taxon>
        <taxon>Erysipelotrichia</taxon>
        <taxon>Erysipelotrichales</taxon>
        <taxon>Coprobacillaceae</taxon>
        <taxon>Thomasclavelia</taxon>
    </lineage>
</organism>
<dbReference type="Gene3D" id="3.40.50.360">
    <property type="match status" value="1"/>
</dbReference>
<dbReference type="AlphaFoldDB" id="A0A3E3AH51"/>
<dbReference type="InterPro" id="IPR004465">
    <property type="entry name" value="RNR_NrdI"/>
</dbReference>
<evidence type="ECO:0000313" key="2">
    <source>
        <dbReference type="EMBL" id="RGD86544.1"/>
    </source>
</evidence>
<dbReference type="PIRSF" id="PIRSF005087">
    <property type="entry name" value="NrdI"/>
    <property type="match status" value="1"/>
</dbReference>
<dbReference type="Proteomes" id="UP001211987">
    <property type="component" value="Unassembled WGS sequence"/>
</dbReference>
<name>A0A3E3AH51_9FIRM</name>
<dbReference type="InterPro" id="IPR029039">
    <property type="entry name" value="Flavoprotein-like_sf"/>
</dbReference>
<proteinExistence type="predicted"/>
<gene>
    <name evidence="2" type="primary">nrdI</name>
    <name evidence="2" type="ORF">DXB93_05115</name>
    <name evidence="1" type="ORF">PM738_04235</name>
</gene>
<dbReference type="GO" id="GO:0010181">
    <property type="term" value="F:FMN binding"/>
    <property type="evidence" value="ECO:0007669"/>
    <property type="project" value="InterPro"/>
</dbReference>
<dbReference type="NCBIfam" id="TIGR00333">
    <property type="entry name" value="nrdI"/>
    <property type="match status" value="1"/>
</dbReference>
<evidence type="ECO:0000313" key="3">
    <source>
        <dbReference type="Proteomes" id="UP000261032"/>
    </source>
</evidence>
<dbReference type="SUPFAM" id="SSF52218">
    <property type="entry name" value="Flavoproteins"/>
    <property type="match status" value="1"/>
</dbReference>